<feature type="region of interest" description="Disordered" evidence="1">
    <location>
        <begin position="1"/>
        <end position="24"/>
    </location>
</feature>
<protein>
    <submittedName>
        <fullName evidence="2">Uncharacterized protein</fullName>
    </submittedName>
</protein>
<dbReference type="Proteomes" id="UP001291623">
    <property type="component" value="Unassembled WGS sequence"/>
</dbReference>
<sequence>MENCKIMSTPVDSKSKLSADDGDPVSDPTLYRSLAGALQYLTFTRPDIAYDVQQVCLFVHALREPHVTTLKRIIRYVKGTLNYGLHLYPSAPTRLLSYTDADWAGYPDTQRSTSGHCV</sequence>
<dbReference type="PANTHER" id="PTHR11439">
    <property type="entry name" value="GAG-POL-RELATED RETROTRANSPOSON"/>
    <property type="match status" value="1"/>
</dbReference>
<comment type="caution">
    <text evidence="2">The sequence shown here is derived from an EMBL/GenBank/DDBJ whole genome shotgun (WGS) entry which is preliminary data.</text>
</comment>
<dbReference type="EMBL" id="JAVYJV010000021">
    <property type="protein sequence ID" value="KAK4343040.1"/>
    <property type="molecule type" value="Genomic_DNA"/>
</dbReference>
<proteinExistence type="predicted"/>
<reference evidence="2" key="1">
    <citation type="submission" date="2023-12" db="EMBL/GenBank/DDBJ databases">
        <title>Genome assembly of Anisodus tanguticus.</title>
        <authorList>
            <person name="Wang Y.-J."/>
        </authorList>
    </citation>
    <scope>NUCLEOTIDE SEQUENCE</scope>
    <source>
        <strain evidence="2">KB-2021</strain>
        <tissue evidence="2">Leaf</tissue>
    </source>
</reference>
<accession>A0AAE1R0F5</accession>
<name>A0AAE1R0F5_9SOLA</name>
<evidence type="ECO:0000256" key="1">
    <source>
        <dbReference type="SAM" id="MobiDB-lite"/>
    </source>
</evidence>
<evidence type="ECO:0000313" key="2">
    <source>
        <dbReference type="EMBL" id="KAK4343040.1"/>
    </source>
</evidence>
<evidence type="ECO:0000313" key="3">
    <source>
        <dbReference type="Proteomes" id="UP001291623"/>
    </source>
</evidence>
<keyword evidence="3" id="KW-1185">Reference proteome</keyword>
<dbReference type="AlphaFoldDB" id="A0AAE1R0F5"/>
<organism evidence="2 3">
    <name type="scientific">Anisodus tanguticus</name>
    <dbReference type="NCBI Taxonomy" id="243964"/>
    <lineage>
        <taxon>Eukaryota</taxon>
        <taxon>Viridiplantae</taxon>
        <taxon>Streptophyta</taxon>
        <taxon>Embryophyta</taxon>
        <taxon>Tracheophyta</taxon>
        <taxon>Spermatophyta</taxon>
        <taxon>Magnoliopsida</taxon>
        <taxon>eudicotyledons</taxon>
        <taxon>Gunneridae</taxon>
        <taxon>Pentapetalae</taxon>
        <taxon>asterids</taxon>
        <taxon>lamiids</taxon>
        <taxon>Solanales</taxon>
        <taxon>Solanaceae</taxon>
        <taxon>Solanoideae</taxon>
        <taxon>Hyoscyameae</taxon>
        <taxon>Anisodus</taxon>
    </lineage>
</organism>
<gene>
    <name evidence="2" type="ORF">RND71_038856</name>
</gene>
<dbReference type="PANTHER" id="PTHR11439:SF524">
    <property type="entry name" value="RNA-DIRECTED DNA POLYMERASE, PROTEIN KINASE RLK-PELLE-DLSV FAMILY"/>
    <property type="match status" value="1"/>
</dbReference>